<evidence type="ECO:0000256" key="2">
    <source>
        <dbReference type="ARBA" id="ARBA00004988"/>
    </source>
</evidence>
<dbReference type="EMBL" id="CANHGI010000003">
    <property type="protein sequence ID" value="CAI5445760.1"/>
    <property type="molecule type" value="Genomic_DNA"/>
</dbReference>
<comment type="similarity">
    <text evidence="3">Belongs to the ribose 5-phosphate isomerase family.</text>
</comment>
<dbReference type="NCBIfam" id="TIGR00021">
    <property type="entry name" value="rpiA"/>
    <property type="match status" value="1"/>
</dbReference>
<dbReference type="OrthoDB" id="1555531at2759"/>
<dbReference type="Pfam" id="PF06026">
    <property type="entry name" value="Rib_5-P_isom_A"/>
    <property type="match status" value="1"/>
</dbReference>
<dbReference type="CDD" id="cd01398">
    <property type="entry name" value="RPI_A"/>
    <property type="match status" value="1"/>
</dbReference>
<dbReference type="Gene3D" id="3.30.70.260">
    <property type="match status" value="1"/>
</dbReference>
<accession>A0A9P1IIN0</accession>
<dbReference type="Proteomes" id="UP001152747">
    <property type="component" value="Unassembled WGS sequence"/>
</dbReference>
<protein>
    <recommendedName>
        <fullName evidence="4">ribose-5-phosphate isomerase</fullName>
        <ecNumber evidence="4">5.3.1.6</ecNumber>
    </recommendedName>
    <alternativeName>
        <fullName evidence="6">Phosphoriboisomerase</fullName>
    </alternativeName>
</protein>
<dbReference type="FunFam" id="3.40.50.1360:FF:000001">
    <property type="entry name" value="Ribose-5-phosphate isomerase A"/>
    <property type="match status" value="1"/>
</dbReference>
<dbReference type="PANTHER" id="PTHR11934">
    <property type="entry name" value="RIBOSE-5-PHOSPHATE ISOMERASE"/>
    <property type="match status" value="1"/>
</dbReference>
<dbReference type="PANTHER" id="PTHR11934:SF0">
    <property type="entry name" value="RIBOSE-5-PHOSPHATE ISOMERASE"/>
    <property type="match status" value="1"/>
</dbReference>
<comment type="pathway">
    <text evidence="2">Carbohydrate degradation; pentose phosphate pathway; D-ribose 5-phosphate from D-ribulose 5-phosphate (non-oxidative stage): step 1/1.</text>
</comment>
<dbReference type="EC" id="5.3.1.6" evidence="4"/>
<evidence type="ECO:0000256" key="5">
    <source>
        <dbReference type="ARBA" id="ARBA00023235"/>
    </source>
</evidence>
<name>A0A9P1IIN0_9PELO</name>
<organism evidence="7 8">
    <name type="scientific">Caenorhabditis angaria</name>
    <dbReference type="NCBI Taxonomy" id="860376"/>
    <lineage>
        <taxon>Eukaryota</taxon>
        <taxon>Metazoa</taxon>
        <taxon>Ecdysozoa</taxon>
        <taxon>Nematoda</taxon>
        <taxon>Chromadorea</taxon>
        <taxon>Rhabditida</taxon>
        <taxon>Rhabditina</taxon>
        <taxon>Rhabditomorpha</taxon>
        <taxon>Rhabditoidea</taxon>
        <taxon>Rhabditidae</taxon>
        <taxon>Peloderinae</taxon>
        <taxon>Caenorhabditis</taxon>
    </lineage>
</organism>
<dbReference type="SUPFAM" id="SSF75445">
    <property type="entry name" value="D-ribose-5-phosphate isomerase (RpiA), lid domain"/>
    <property type="match status" value="1"/>
</dbReference>
<dbReference type="InterPro" id="IPR037171">
    <property type="entry name" value="NagB/RpiA_transferase-like"/>
</dbReference>
<dbReference type="GO" id="GO:0009052">
    <property type="term" value="P:pentose-phosphate shunt, non-oxidative branch"/>
    <property type="evidence" value="ECO:0007669"/>
    <property type="project" value="InterPro"/>
</dbReference>
<dbReference type="SUPFAM" id="SSF100950">
    <property type="entry name" value="NagB/RpiA/CoA transferase-like"/>
    <property type="match status" value="1"/>
</dbReference>
<dbReference type="FunFam" id="3.30.70.260:FF:000018">
    <property type="entry name" value="Ribose-5-phosphate isomerase A"/>
    <property type="match status" value="1"/>
</dbReference>
<keyword evidence="5" id="KW-0413">Isomerase</keyword>
<dbReference type="GO" id="GO:0004751">
    <property type="term" value="F:ribose-5-phosphate isomerase activity"/>
    <property type="evidence" value="ECO:0007669"/>
    <property type="project" value="UniProtKB-EC"/>
</dbReference>
<dbReference type="NCBIfam" id="NF001924">
    <property type="entry name" value="PRK00702.1"/>
    <property type="match status" value="1"/>
</dbReference>
<dbReference type="Gene3D" id="3.40.50.1360">
    <property type="match status" value="1"/>
</dbReference>
<sequence length="254" mass="27664">MVTTTSHDSNLTPIEQAKKLAAFACAEKHVHNGCRLGVGSGSTVKYLVEYLKNAYTSGKLTNIVCIPTSFLTKQWLINAGLPTSDLDSYPELDVCIDGADEVDAQYTCIKGGGGCLAQEKIVQNASKHFYVIADHLKDSQKLGDRYNFIPIEVLPFAAQPLLRSIPAKFGGTAQLRDAVKKCGPIVTDNGNFIIDWSFEKNVENRNWQDVQIKLANTPGIVETGLFIGVTDAVFFAYPDGSVKELVNTARKSST</sequence>
<dbReference type="InterPro" id="IPR004788">
    <property type="entry name" value="Ribose5P_isomerase_type_A"/>
</dbReference>
<gene>
    <name evidence="7" type="ORF">CAMP_LOCUS8397</name>
</gene>
<dbReference type="AlphaFoldDB" id="A0A9P1IIN0"/>
<evidence type="ECO:0000313" key="7">
    <source>
        <dbReference type="EMBL" id="CAI5445760.1"/>
    </source>
</evidence>
<proteinExistence type="inferred from homology"/>
<evidence type="ECO:0000256" key="6">
    <source>
        <dbReference type="ARBA" id="ARBA00029734"/>
    </source>
</evidence>
<evidence type="ECO:0000256" key="1">
    <source>
        <dbReference type="ARBA" id="ARBA00001713"/>
    </source>
</evidence>
<dbReference type="GO" id="GO:0006014">
    <property type="term" value="P:D-ribose metabolic process"/>
    <property type="evidence" value="ECO:0007669"/>
    <property type="project" value="TreeGrafter"/>
</dbReference>
<dbReference type="GO" id="GO:0005737">
    <property type="term" value="C:cytoplasm"/>
    <property type="evidence" value="ECO:0007669"/>
    <property type="project" value="TreeGrafter"/>
</dbReference>
<evidence type="ECO:0000256" key="4">
    <source>
        <dbReference type="ARBA" id="ARBA00011959"/>
    </source>
</evidence>
<comment type="caution">
    <text evidence="7">The sequence shown here is derived from an EMBL/GenBank/DDBJ whole genome shotgun (WGS) entry which is preliminary data.</text>
</comment>
<reference evidence="7" key="1">
    <citation type="submission" date="2022-11" db="EMBL/GenBank/DDBJ databases">
        <authorList>
            <person name="Kikuchi T."/>
        </authorList>
    </citation>
    <scope>NUCLEOTIDE SEQUENCE</scope>
    <source>
        <strain evidence="7">PS1010</strain>
    </source>
</reference>
<comment type="catalytic activity">
    <reaction evidence="1">
        <text>aldehydo-D-ribose 5-phosphate = D-ribulose 5-phosphate</text>
        <dbReference type="Rhea" id="RHEA:14657"/>
        <dbReference type="ChEBI" id="CHEBI:58121"/>
        <dbReference type="ChEBI" id="CHEBI:58273"/>
        <dbReference type="EC" id="5.3.1.6"/>
    </reaction>
</comment>
<evidence type="ECO:0000256" key="3">
    <source>
        <dbReference type="ARBA" id="ARBA00008088"/>
    </source>
</evidence>
<keyword evidence="8" id="KW-1185">Reference proteome</keyword>
<evidence type="ECO:0000313" key="8">
    <source>
        <dbReference type="Proteomes" id="UP001152747"/>
    </source>
</evidence>